<dbReference type="EMBL" id="CM032181">
    <property type="protein sequence ID" value="KAG7100202.1"/>
    <property type="molecule type" value="Genomic_DNA"/>
</dbReference>
<dbReference type="Pfam" id="PF07110">
    <property type="entry name" value="EthD"/>
    <property type="match status" value="1"/>
</dbReference>
<gene>
    <name evidence="3" type="ORF">E1B28_001977</name>
</gene>
<evidence type="ECO:0000313" key="4">
    <source>
        <dbReference type="Proteomes" id="UP001049176"/>
    </source>
</evidence>
<dbReference type="GeneID" id="66071053"/>
<dbReference type="InterPro" id="IPR009799">
    <property type="entry name" value="EthD_dom"/>
</dbReference>
<keyword evidence="4" id="KW-1185">Reference proteome</keyword>
<comment type="caution">
    <text evidence="3">The sequence shown here is derived from an EMBL/GenBank/DDBJ whole genome shotgun (WGS) entry which is preliminary data.</text>
</comment>
<dbReference type="AlphaFoldDB" id="A0A9P7V4Q3"/>
<dbReference type="OrthoDB" id="3183782at2759"/>
<evidence type="ECO:0000313" key="3">
    <source>
        <dbReference type="EMBL" id="KAG7100202.1"/>
    </source>
</evidence>
<evidence type="ECO:0000259" key="2">
    <source>
        <dbReference type="Pfam" id="PF07110"/>
    </source>
</evidence>
<sequence length="290" mass="32863">MSPQVSLKPEMNTLRTDRFRFFVFVKKRADMTMEEFDRYWLEVHSKVFLKFIAGKEGLLKYEQLHVNQVEKARLKSIGVPVLDYDGVGLFDVDSFEKFAALLDEGYIRDVVPDEEKFILREESVVVRAKIASIVDCDEDLLIAAQMASAGSPYLKLPTNLRKDRSRMLFTFNVMEGVDLSQVWLRDHANVVKATPLGQSIIKYEQLHPTEPVSGFTDNHDAELPHWDGVALIDVPSFNLFKDPVSKRMLAEDEAKWQAPGTLSMLPIDVATIIDVDVAPAYEASLLLGKL</sequence>
<name>A0A9P7V4Q3_9AGAR</name>
<reference evidence="3" key="1">
    <citation type="journal article" date="2021" name="Genome Biol. Evol.">
        <title>The assembled and annotated genome of the fairy-ring fungus Marasmius oreades.</title>
        <authorList>
            <person name="Hiltunen M."/>
            <person name="Ament-Velasquez S.L."/>
            <person name="Johannesson H."/>
        </authorList>
    </citation>
    <scope>NUCLEOTIDE SEQUENCE</scope>
    <source>
        <strain evidence="3">03SP1</strain>
    </source>
</reference>
<feature type="domain" description="EthD" evidence="2">
    <location>
        <begin position="29"/>
        <end position="118"/>
    </location>
</feature>
<dbReference type="KEGG" id="more:E1B28_001977"/>
<dbReference type="Gene3D" id="3.30.70.100">
    <property type="match status" value="1"/>
</dbReference>
<proteinExistence type="inferred from homology"/>
<dbReference type="RefSeq" id="XP_043016672.1">
    <property type="nucleotide sequence ID" value="XM_043147958.1"/>
</dbReference>
<dbReference type="SUPFAM" id="SSF54909">
    <property type="entry name" value="Dimeric alpha+beta barrel"/>
    <property type="match status" value="1"/>
</dbReference>
<accession>A0A9P7V4Q3</accession>
<comment type="similarity">
    <text evidence="1">Belongs to the tpcK family.</text>
</comment>
<evidence type="ECO:0000256" key="1">
    <source>
        <dbReference type="ARBA" id="ARBA00005986"/>
    </source>
</evidence>
<dbReference type="InterPro" id="IPR011008">
    <property type="entry name" value="Dimeric_a/b-barrel"/>
</dbReference>
<organism evidence="3 4">
    <name type="scientific">Marasmius oreades</name>
    <name type="common">fairy-ring Marasmius</name>
    <dbReference type="NCBI Taxonomy" id="181124"/>
    <lineage>
        <taxon>Eukaryota</taxon>
        <taxon>Fungi</taxon>
        <taxon>Dikarya</taxon>
        <taxon>Basidiomycota</taxon>
        <taxon>Agaricomycotina</taxon>
        <taxon>Agaricomycetes</taxon>
        <taxon>Agaricomycetidae</taxon>
        <taxon>Agaricales</taxon>
        <taxon>Marasmiineae</taxon>
        <taxon>Marasmiaceae</taxon>
        <taxon>Marasmius</taxon>
    </lineage>
</organism>
<protein>
    <recommendedName>
        <fullName evidence="2">EthD domain-containing protein</fullName>
    </recommendedName>
</protein>
<dbReference type="GO" id="GO:0016491">
    <property type="term" value="F:oxidoreductase activity"/>
    <property type="evidence" value="ECO:0007669"/>
    <property type="project" value="InterPro"/>
</dbReference>
<dbReference type="Proteomes" id="UP001049176">
    <property type="component" value="Chromosome 1"/>
</dbReference>